<sequence length="296" mass="31866">MNEPDLDLRVIRYFVCVAELEGFGRAAAELHVSQPSLSRQIRGLERELGRRLFDRVPAGARLTPAGAAFLPHARGLLRSARTAIAAAAGQPEGLTVGYSPGLDIAPVVRELRVRCPEAEIRTTYLGWRRPAEPLLAAEVDAVVARLPFEADGLDVDELYHEPRVVAMHRGHPLADRLYFTAEDIADLPRPNPPGLEEASRTFWGLGSATSASATAMAGLDDTWQRVSLGDIVAIVSPSHARLAGPDTVLIPLRGVPPARVVVAVRAGDRSPLVAQFRDCARAMTSQLADASRGTRS</sequence>
<name>A0ABR6BCE6_9PSEU</name>
<dbReference type="InterPro" id="IPR000847">
    <property type="entry name" value="LysR_HTH_N"/>
</dbReference>
<dbReference type="PROSITE" id="PS50931">
    <property type="entry name" value="HTH_LYSR"/>
    <property type="match status" value="1"/>
</dbReference>
<reference evidence="6 7" key="1">
    <citation type="submission" date="2020-08" db="EMBL/GenBank/DDBJ databases">
        <title>Genomic Encyclopedia of Archaeal and Bacterial Type Strains, Phase II (KMG-II): from individual species to whole genera.</title>
        <authorList>
            <person name="Goeker M."/>
        </authorList>
    </citation>
    <scope>NUCLEOTIDE SEQUENCE [LARGE SCALE GENOMIC DNA]</scope>
    <source>
        <strain evidence="6 7">DSM 43850</strain>
    </source>
</reference>
<keyword evidence="3 6" id="KW-0238">DNA-binding</keyword>
<dbReference type="Pfam" id="PF00126">
    <property type="entry name" value="HTH_1"/>
    <property type="match status" value="1"/>
</dbReference>
<dbReference type="PANTHER" id="PTHR30346:SF0">
    <property type="entry name" value="HCA OPERON TRANSCRIPTIONAL ACTIVATOR HCAR"/>
    <property type="match status" value="1"/>
</dbReference>
<evidence type="ECO:0000256" key="4">
    <source>
        <dbReference type="ARBA" id="ARBA00023163"/>
    </source>
</evidence>
<evidence type="ECO:0000256" key="2">
    <source>
        <dbReference type="ARBA" id="ARBA00023015"/>
    </source>
</evidence>
<evidence type="ECO:0000256" key="3">
    <source>
        <dbReference type="ARBA" id="ARBA00023125"/>
    </source>
</evidence>
<dbReference type="SUPFAM" id="SSF46785">
    <property type="entry name" value="Winged helix' DNA-binding domain"/>
    <property type="match status" value="1"/>
</dbReference>
<evidence type="ECO:0000313" key="6">
    <source>
        <dbReference type="EMBL" id="MBA8924543.1"/>
    </source>
</evidence>
<comment type="caution">
    <text evidence="6">The sequence shown here is derived from an EMBL/GenBank/DDBJ whole genome shotgun (WGS) entry which is preliminary data.</text>
</comment>
<dbReference type="RefSeq" id="WP_182836820.1">
    <property type="nucleotide sequence ID" value="NZ_BAAABQ010000001.1"/>
</dbReference>
<keyword evidence="7" id="KW-1185">Reference proteome</keyword>
<dbReference type="PANTHER" id="PTHR30346">
    <property type="entry name" value="TRANSCRIPTIONAL DUAL REGULATOR HCAR-RELATED"/>
    <property type="match status" value="1"/>
</dbReference>
<organism evidence="6 7">
    <name type="scientific">Kutzneria viridogrisea</name>
    <dbReference type="NCBI Taxonomy" id="47990"/>
    <lineage>
        <taxon>Bacteria</taxon>
        <taxon>Bacillati</taxon>
        <taxon>Actinomycetota</taxon>
        <taxon>Actinomycetes</taxon>
        <taxon>Pseudonocardiales</taxon>
        <taxon>Pseudonocardiaceae</taxon>
        <taxon>Kutzneria</taxon>
    </lineage>
</organism>
<dbReference type="SUPFAM" id="SSF53850">
    <property type="entry name" value="Periplasmic binding protein-like II"/>
    <property type="match status" value="1"/>
</dbReference>
<dbReference type="Proteomes" id="UP000517916">
    <property type="component" value="Unassembled WGS sequence"/>
</dbReference>
<dbReference type="Gene3D" id="3.40.190.10">
    <property type="entry name" value="Periplasmic binding protein-like II"/>
    <property type="match status" value="2"/>
</dbReference>
<dbReference type="InterPro" id="IPR036388">
    <property type="entry name" value="WH-like_DNA-bd_sf"/>
</dbReference>
<feature type="domain" description="HTH lysR-type" evidence="5">
    <location>
        <begin position="6"/>
        <end position="63"/>
    </location>
</feature>
<gene>
    <name evidence="6" type="ORF">BC739_001740</name>
</gene>
<comment type="similarity">
    <text evidence="1">Belongs to the LysR transcriptional regulatory family.</text>
</comment>
<keyword evidence="2" id="KW-0805">Transcription regulation</keyword>
<dbReference type="Pfam" id="PF03466">
    <property type="entry name" value="LysR_substrate"/>
    <property type="match status" value="1"/>
</dbReference>
<accession>A0ABR6BCE6</accession>
<dbReference type="GO" id="GO:0003677">
    <property type="term" value="F:DNA binding"/>
    <property type="evidence" value="ECO:0007669"/>
    <property type="project" value="UniProtKB-KW"/>
</dbReference>
<protein>
    <submittedName>
        <fullName evidence="6">DNA-binding transcriptional LysR family regulator</fullName>
    </submittedName>
</protein>
<dbReference type="InterPro" id="IPR036390">
    <property type="entry name" value="WH_DNA-bd_sf"/>
</dbReference>
<dbReference type="EMBL" id="JACJID010000001">
    <property type="protein sequence ID" value="MBA8924543.1"/>
    <property type="molecule type" value="Genomic_DNA"/>
</dbReference>
<dbReference type="Gene3D" id="1.10.10.10">
    <property type="entry name" value="Winged helix-like DNA-binding domain superfamily/Winged helix DNA-binding domain"/>
    <property type="match status" value="1"/>
</dbReference>
<dbReference type="PRINTS" id="PR00039">
    <property type="entry name" value="HTHLYSR"/>
</dbReference>
<evidence type="ECO:0000256" key="1">
    <source>
        <dbReference type="ARBA" id="ARBA00009437"/>
    </source>
</evidence>
<evidence type="ECO:0000313" key="7">
    <source>
        <dbReference type="Proteomes" id="UP000517916"/>
    </source>
</evidence>
<keyword evidence="4" id="KW-0804">Transcription</keyword>
<proteinExistence type="inferred from homology"/>
<dbReference type="InterPro" id="IPR005119">
    <property type="entry name" value="LysR_subst-bd"/>
</dbReference>
<evidence type="ECO:0000259" key="5">
    <source>
        <dbReference type="PROSITE" id="PS50931"/>
    </source>
</evidence>